<dbReference type="EMBL" id="BAAAVV010000001">
    <property type="protein sequence ID" value="GAA3154668.1"/>
    <property type="molecule type" value="Genomic_DNA"/>
</dbReference>
<gene>
    <name evidence="3" type="ORF">GCM10010531_02150</name>
</gene>
<organism evidence="3 4">
    <name type="scientific">Blastococcus jejuensis</name>
    <dbReference type="NCBI Taxonomy" id="351224"/>
    <lineage>
        <taxon>Bacteria</taxon>
        <taxon>Bacillati</taxon>
        <taxon>Actinomycetota</taxon>
        <taxon>Actinomycetes</taxon>
        <taxon>Geodermatophilales</taxon>
        <taxon>Geodermatophilaceae</taxon>
        <taxon>Blastococcus</taxon>
    </lineage>
</organism>
<name>A0ABP6NPB3_9ACTN</name>
<protein>
    <recommendedName>
        <fullName evidence="2">SCP domain-containing protein</fullName>
    </recommendedName>
</protein>
<dbReference type="Proteomes" id="UP001499924">
    <property type="component" value="Unassembled WGS sequence"/>
</dbReference>
<dbReference type="InterPro" id="IPR014044">
    <property type="entry name" value="CAP_dom"/>
</dbReference>
<evidence type="ECO:0000313" key="3">
    <source>
        <dbReference type="EMBL" id="GAA3154668.1"/>
    </source>
</evidence>
<reference evidence="4" key="1">
    <citation type="journal article" date="2019" name="Int. J. Syst. Evol. Microbiol.">
        <title>The Global Catalogue of Microorganisms (GCM) 10K type strain sequencing project: providing services to taxonomists for standard genome sequencing and annotation.</title>
        <authorList>
            <consortium name="The Broad Institute Genomics Platform"/>
            <consortium name="The Broad Institute Genome Sequencing Center for Infectious Disease"/>
            <person name="Wu L."/>
            <person name="Ma J."/>
        </authorList>
    </citation>
    <scope>NUCLEOTIDE SEQUENCE [LARGE SCALE GENOMIC DNA]</scope>
    <source>
        <strain evidence="4">JCM 15614</strain>
    </source>
</reference>
<dbReference type="Gene3D" id="3.40.33.10">
    <property type="entry name" value="CAP"/>
    <property type="match status" value="1"/>
</dbReference>
<accession>A0ABP6NPB3</accession>
<proteinExistence type="predicted"/>
<evidence type="ECO:0000256" key="1">
    <source>
        <dbReference type="SAM" id="MobiDB-lite"/>
    </source>
</evidence>
<feature type="domain" description="SCP" evidence="2">
    <location>
        <begin position="26"/>
        <end position="117"/>
    </location>
</feature>
<keyword evidence="4" id="KW-1185">Reference proteome</keyword>
<dbReference type="PANTHER" id="PTHR31157">
    <property type="entry name" value="SCP DOMAIN-CONTAINING PROTEIN"/>
    <property type="match status" value="1"/>
</dbReference>
<dbReference type="Pfam" id="PF00188">
    <property type="entry name" value="CAP"/>
    <property type="match status" value="1"/>
</dbReference>
<sequence length="125" mass="11834">MVLPAEPAEAPPAEPDASDPVSEAVALINAERTAAGCAALVADAGLAVAAGAHSAAMSATGVLGLDGLDLAGLGGAAAVAAGRPTAQSAVAGWLADPADSATVLDCSRTSIGVGAVDGWWTALFA</sequence>
<dbReference type="PANTHER" id="PTHR31157:SF1">
    <property type="entry name" value="SCP DOMAIN-CONTAINING PROTEIN"/>
    <property type="match status" value="1"/>
</dbReference>
<dbReference type="SUPFAM" id="SSF55797">
    <property type="entry name" value="PR-1-like"/>
    <property type="match status" value="1"/>
</dbReference>
<evidence type="ECO:0000259" key="2">
    <source>
        <dbReference type="Pfam" id="PF00188"/>
    </source>
</evidence>
<evidence type="ECO:0000313" key="4">
    <source>
        <dbReference type="Proteomes" id="UP001499924"/>
    </source>
</evidence>
<comment type="caution">
    <text evidence="3">The sequence shown here is derived from an EMBL/GenBank/DDBJ whole genome shotgun (WGS) entry which is preliminary data.</text>
</comment>
<dbReference type="InterPro" id="IPR035940">
    <property type="entry name" value="CAP_sf"/>
</dbReference>
<feature type="region of interest" description="Disordered" evidence="1">
    <location>
        <begin position="1"/>
        <end position="20"/>
    </location>
</feature>